<accession>A0A1H8CFJ5</accession>
<dbReference type="Proteomes" id="UP000297654">
    <property type="component" value="Unassembled WGS sequence"/>
</dbReference>
<protein>
    <submittedName>
        <fullName evidence="1">Uncharacterized protein</fullName>
    </submittedName>
</protein>
<sequence length="412" mass="43867">MTFASATLPELGGWESRSNEGAELVLALTDTPTGAFRPNIVLTSTPSTAPIEAASSVSIAAILTDHPGAQIIAVDLWAEQAIDGRMITASYPAGDLQIVILRWIWATGLRHVHLTASVATHQLLACQPTLSYIATALELTGEMSATQVNTGVAPKLDLTASAAAGQPLELLERVPSFQPYTPPSLEISVAAQGALLAARTTGALARRSPAQQELRDSGLLEGHSRRLSPFALQVVTHWDSGIQLEASTTRSGITRSLRSWTRGESTLFAYSTAPQNEMDAGGFAIEMRPVGQTVDLILRFLGVGPMWSRVMEPARVSVSVLQERLAADALTLPSTPAGTNDAFGRFWNQEWTELRVRSVLSSMRAINTPSAGLLNVGAPESVSGDAVFPITTMPSSAFYTHLLALFETALRG</sequence>
<organism evidence="1 2">
    <name type="scientific">Cryobacterium luteum</name>
    <dbReference type="NCBI Taxonomy" id="1424661"/>
    <lineage>
        <taxon>Bacteria</taxon>
        <taxon>Bacillati</taxon>
        <taxon>Actinomycetota</taxon>
        <taxon>Actinomycetes</taxon>
        <taxon>Micrococcales</taxon>
        <taxon>Microbacteriaceae</taxon>
        <taxon>Cryobacterium</taxon>
    </lineage>
</organism>
<gene>
    <name evidence="1" type="ORF">E3O10_10895</name>
</gene>
<keyword evidence="2" id="KW-1185">Reference proteome</keyword>
<proteinExistence type="predicted"/>
<dbReference type="OrthoDB" id="5123961at2"/>
<evidence type="ECO:0000313" key="2">
    <source>
        <dbReference type="Proteomes" id="UP000297654"/>
    </source>
</evidence>
<dbReference type="EMBL" id="SOFF01000030">
    <property type="protein sequence ID" value="TFB89357.1"/>
    <property type="molecule type" value="Genomic_DNA"/>
</dbReference>
<reference evidence="1 2" key="1">
    <citation type="submission" date="2019-03" db="EMBL/GenBank/DDBJ databases">
        <title>Genomics of glacier-inhabiting Cryobacterium strains.</title>
        <authorList>
            <person name="Liu Q."/>
            <person name="Xin Y.-H."/>
        </authorList>
    </citation>
    <scope>NUCLEOTIDE SEQUENCE [LARGE SCALE GENOMIC DNA]</scope>
    <source>
        <strain evidence="1 2">Hh15</strain>
    </source>
</reference>
<dbReference type="AlphaFoldDB" id="A0A1H8CFJ5"/>
<dbReference type="STRING" id="1424661.SAMN05216281_102374"/>
<evidence type="ECO:0000313" key="1">
    <source>
        <dbReference type="EMBL" id="TFB89357.1"/>
    </source>
</evidence>
<name>A0A1H8CFJ5_9MICO</name>
<dbReference type="RefSeq" id="WP_092107488.1">
    <property type="nucleotide sequence ID" value="NZ_FOCN01000002.1"/>
</dbReference>
<comment type="caution">
    <text evidence="1">The sequence shown here is derived from an EMBL/GenBank/DDBJ whole genome shotgun (WGS) entry which is preliminary data.</text>
</comment>
<dbReference type="Gene3D" id="3.40.1000.10">
    <property type="entry name" value="Mog1/PsbP, alpha/beta/alpha sandwich"/>
    <property type="match status" value="1"/>
</dbReference>